<dbReference type="SUPFAM" id="SSF54913">
    <property type="entry name" value="GlnB-like"/>
    <property type="match status" value="1"/>
</dbReference>
<dbReference type="FunCoup" id="F2UBD6">
    <property type="interactions" value="182"/>
</dbReference>
<accession>F2UBD6</accession>
<dbReference type="InParanoid" id="F2UBD6"/>
<organism evidence="3">
    <name type="scientific">Salpingoeca rosetta (strain ATCC 50818 / BSB-021)</name>
    <dbReference type="NCBI Taxonomy" id="946362"/>
    <lineage>
        <taxon>Eukaryota</taxon>
        <taxon>Choanoflagellata</taxon>
        <taxon>Craspedida</taxon>
        <taxon>Salpingoecidae</taxon>
        <taxon>Salpingoeca</taxon>
    </lineage>
</organism>
<dbReference type="PANTHER" id="PTHR23419">
    <property type="entry name" value="DIVALENT CATION TOLERANCE CUTA-RELATED"/>
    <property type="match status" value="1"/>
</dbReference>
<dbReference type="GO" id="GO:0005507">
    <property type="term" value="F:copper ion binding"/>
    <property type="evidence" value="ECO:0007669"/>
    <property type="project" value="TreeGrafter"/>
</dbReference>
<dbReference type="AlphaFoldDB" id="F2UBD6"/>
<dbReference type="STRING" id="946362.F2UBD6"/>
<reference evidence="2" key="1">
    <citation type="submission" date="2009-08" db="EMBL/GenBank/DDBJ databases">
        <title>Annotation of Salpingoeca rosetta.</title>
        <authorList>
            <consortium name="The Broad Institute Genome Sequencing Platform"/>
            <person name="Russ C."/>
            <person name="Cuomo C."/>
            <person name="Burger G."/>
            <person name="Gray M.W."/>
            <person name="Holland P.W.H."/>
            <person name="King N."/>
            <person name="Lang F.B.F."/>
            <person name="Roger A.J."/>
            <person name="Ruiz-Trillo I."/>
            <person name="Young S.K."/>
            <person name="Zeng Q."/>
            <person name="Gargeya S."/>
            <person name="Alvarado L."/>
            <person name="Berlin A."/>
            <person name="Chapman S.B."/>
            <person name="Chen Z."/>
            <person name="Freedman E."/>
            <person name="Gellesch M."/>
            <person name="Goldberg J."/>
            <person name="Griggs A."/>
            <person name="Gujja S."/>
            <person name="Heilman E."/>
            <person name="Heiman D."/>
            <person name="Howarth C."/>
            <person name="Mehta T."/>
            <person name="Neiman D."/>
            <person name="Pearson M."/>
            <person name="Roberts A."/>
            <person name="Saif S."/>
            <person name="Shea T."/>
            <person name="Shenoy N."/>
            <person name="Sisk P."/>
            <person name="Stolte C."/>
            <person name="Sykes S."/>
            <person name="White J."/>
            <person name="Yandava C."/>
            <person name="Haas B."/>
            <person name="Nusbaum C."/>
            <person name="Birren B."/>
        </authorList>
    </citation>
    <scope>NUCLEOTIDE SEQUENCE [LARGE SCALE GENOMIC DNA]</scope>
    <source>
        <strain evidence="2">ATCC 50818</strain>
    </source>
</reference>
<dbReference type="eggNOG" id="KOG3338">
    <property type="taxonomic scope" value="Eukaryota"/>
</dbReference>
<dbReference type="InterPro" id="IPR004323">
    <property type="entry name" value="Ion_tolerance_CutA"/>
</dbReference>
<dbReference type="GO" id="GO:0010038">
    <property type="term" value="P:response to metal ion"/>
    <property type="evidence" value="ECO:0007669"/>
    <property type="project" value="InterPro"/>
</dbReference>
<dbReference type="InterPro" id="IPR015867">
    <property type="entry name" value="N-reg_PII/ATP_PRibTrfase_C"/>
</dbReference>
<evidence type="ECO:0000256" key="1">
    <source>
        <dbReference type="ARBA" id="ARBA00010169"/>
    </source>
</evidence>
<comment type="similarity">
    <text evidence="1">Belongs to the CutA family.</text>
</comment>
<dbReference type="InterPro" id="IPR011322">
    <property type="entry name" value="N-reg_PII-like_a/b"/>
</dbReference>
<dbReference type="EMBL" id="GL832967">
    <property type="protein sequence ID" value="EGD73802.1"/>
    <property type="molecule type" value="Genomic_DNA"/>
</dbReference>
<dbReference type="GeneID" id="16073942"/>
<keyword evidence="3" id="KW-1185">Reference proteome</keyword>
<dbReference type="KEGG" id="sre:PTSG_05494"/>
<dbReference type="OrthoDB" id="2017693at2759"/>
<dbReference type="Pfam" id="PF03091">
    <property type="entry name" value="CutA1"/>
    <property type="match status" value="1"/>
</dbReference>
<evidence type="ECO:0000313" key="2">
    <source>
        <dbReference type="EMBL" id="EGD73802.1"/>
    </source>
</evidence>
<dbReference type="RefSeq" id="XP_004993365.1">
    <property type="nucleotide sequence ID" value="XM_004993308.1"/>
</dbReference>
<gene>
    <name evidence="2" type="ORF">PTSG_05494</name>
</gene>
<name>F2UBD6_SALR5</name>
<proteinExistence type="inferred from homology"/>
<dbReference type="Proteomes" id="UP000007799">
    <property type="component" value="Unassembled WGS sequence"/>
</dbReference>
<sequence length="117" mass="12698">MAGVVVGFVTVPTRELAATIAKALVSTRVAACVNTIQGITSTYMWEGKVEEDSELLLMIKTQDTMKEQVIQRVTELHTYDVPEVIFTDVTGGLPAYLKWVQTEAVGTTAQARPPPSS</sequence>
<dbReference type="OMA" id="VYTTFPD"/>
<protein>
    <submittedName>
        <fullName evidence="2">CutA1 divalent ion tolerance domain-containing protein</fullName>
    </submittedName>
</protein>
<dbReference type="PANTHER" id="PTHR23419:SF8">
    <property type="entry name" value="FI09726P"/>
    <property type="match status" value="1"/>
</dbReference>
<evidence type="ECO:0000313" key="3">
    <source>
        <dbReference type="Proteomes" id="UP000007799"/>
    </source>
</evidence>
<dbReference type="Gene3D" id="3.30.70.120">
    <property type="match status" value="1"/>
</dbReference>